<reference evidence="3 4" key="1">
    <citation type="submission" date="2015-07" db="EMBL/GenBank/DDBJ databases">
        <authorList>
            <person name="Noorani M."/>
        </authorList>
    </citation>
    <scope>NUCLEOTIDE SEQUENCE [LARGE SCALE GENOMIC DNA]</scope>
    <source>
        <strain evidence="3 4">CECT 7802</strain>
    </source>
</reference>
<organism evidence="3 4">
    <name type="scientific">Jannaschia donghaensis</name>
    <dbReference type="NCBI Taxonomy" id="420998"/>
    <lineage>
        <taxon>Bacteria</taxon>
        <taxon>Pseudomonadati</taxon>
        <taxon>Pseudomonadota</taxon>
        <taxon>Alphaproteobacteria</taxon>
        <taxon>Rhodobacterales</taxon>
        <taxon>Roseobacteraceae</taxon>
        <taxon>Jannaschia</taxon>
    </lineage>
</organism>
<name>A0A0M6YFK7_9RHOB</name>
<comment type="similarity">
    <text evidence="1 2">Belongs to the ArsC family.</text>
</comment>
<dbReference type="STRING" id="420998.JDO7802_00735"/>
<dbReference type="Pfam" id="PF03960">
    <property type="entry name" value="ArsC"/>
    <property type="match status" value="1"/>
</dbReference>
<proteinExistence type="inferred from homology"/>
<evidence type="ECO:0000256" key="2">
    <source>
        <dbReference type="PROSITE-ProRule" id="PRU01282"/>
    </source>
</evidence>
<keyword evidence="4" id="KW-1185">Reference proteome</keyword>
<evidence type="ECO:0000313" key="3">
    <source>
        <dbReference type="EMBL" id="CTQ48730.1"/>
    </source>
</evidence>
<dbReference type="PANTHER" id="PTHR30041">
    <property type="entry name" value="ARSENATE REDUCTASE"/>
    <property type="match status" value="1"/>
</dbReference>
<dbReference type="PROSITE" id="PS51353">
    <property type="entry name" value="ARSC"/>
    <property type="match status" value="1"/>
</dbReference>
<dbReference type="EMBL" id="CXSU01000005">
    <property type="protein sequence ID" value="CTQ48730.1"/>
    <property type="molecule type" value="Genomic_DNA"/>
</dbReference>
<dbReference type="SUPFAM" id="SSF52833">
    <property type="entry name" value="Thioredoxin-like"/>
    <property type="match status" value="1"/>
</dbReference>
<dbReference type="InterPro" id="IPR036249">
    <property type="entry name" value="Thioredoxin-like_sf"/>
</dbReference>
<protein>
    <submittedName>
        <fullName evidence="3">Putative reductase</fullName>
    </submittedName>
</protein>
<evidence type="ECO:0000313" key="4">
    <source>
        <dbReference type="Proteomes" id="UP000049222"/>
    </source>
</evidence>
<sequence length="111" mass="11965">MIVLHGLKACDTCRKALKALAASGADVRLRDLRSDPVTADEVAAWSAHFGSSLLNTRSTTWRGLDEDTRRQDPVVLMTAHPALIKRPVIQTPAGLHLGWTPETRAALDVGG</sequence>
<dbReference type="PANTHER" id="PTHR30041:SF8">
    <property type="entry name" value="PROTEIN YFFB"/>
    <property type="match status" value="1"/>
</dbReference>
<dbReference type="InterPro" id="IPR006660">
    <property type="entry name" value="Arsenate_reductase-like"/>
</dbReference>
<evidence type="ECO:0000256" key="1">
    <source>
        <dbReference type="ARBA" id="ARBA00007198"/>
    </source>
</evidence>
<dbReference type="Proteomes" id="UP000049222">
    <property type="component" value="Unassembled WGS sequence"/>
</dbReference>
<gene>
    <name evidence="3" type="ORF">JDO7802_00735</name>
</gene>
<dbReference type="AlphaFoldDB" id="A0A0M6YFK7"/>
<accession>A0A0M6YFK7</accession>
<dbReference type="Gene3D" id="3.40.30.10">
    <property type="entry name" value="Glutaredoxin"/>
    <property type="match status" value="1"/>
</dbReference>
<dbReference type="RefSeq" id="WP_306455344.1">
    <property type="nucleotide sequence ID" value="NZ_CXSU01000005.1"/>
</dbReference>